<evidence type="ECO:0000256" key="1">
    <source>
        <dbReference type="ARBA" id="ARBA00023054"/>
    </source>
</evidence>
<feature type="coiled-coil region" evidence="2">
    <location>
        <begin position="109"/>
        <end position="136"/>
    </location>
</feature>
<evidence type="ECO:0000256" key="3">
    <source>
        <dbReference type="SAM" id="MobiDB-lite"/>
    </source>
</evidence>
<keyword evidence="1 2" id="KW-0175">Coiled coil</keyword>
<evidence type="ECO:0000256" key="2">
    <source>
        <dbReference type="SAM" id="Coils"/>
    </source>
</evidence>
<accession>A0ABM1W251</accession>
<protein>
    <submittedName>
        <fullName evidence="5">Coiled-coil domain-containing protein 112 isoform X1</fullName>
    </submittedName>
</protein>
<gene>
    <name evidence="5" type="primary">LOC101848565</name>
</gene>
<keyword evidence="4" id="KW-1185">Reference proteome</keyword>
<evidence type="ECO:0000313" key="4">
    <source>
        <dbReference type="Proteomes" id="UP000694888"/>
    </source>
</evidence>
<feature type="coiled-coil region" evidence="2">
    <location>
        <begin position="420"/>
        <end position="457"/>
    </location>
</feature>
<name>A0ABM1W251_APLCA</name>
<dbReference type="PANTHER" id="PTHR21549:SF0">
    <property type="entry name" value="COILED-COIL DOMAIN-CONTAINING PROTEIN 112"/>
    <property type="match status" value="1"/>
</dbReference>
<dbReference type="GeneID" id="101848565"/>
<evidence type="ECO:0000313" key="5">
    <source>
        <dbReference type="RefSeq" id="XP_035828744.1"/>
    </source>
</evidence>
<feature type="region of interest" description="Disordered" evidence="3">
    <location>
        <begin position="336"/>
        <end position="357"/>
    </location>
</feature>
<feature type="region of interest" description="Disordered" evidence="3">
    <location>
        <begin position="467"/>
        <end position="500"/>
    </location>
</feature>
<dbReference type="InterPro" id="IPR039902">
    <property type="entry name" value="CCDC148/CCDC112"/>
</dbReference>
<dbReference type="PANTHER" id="PTHR21549">
    <property type="entry name" value="MUTATED IN BLADDER CANCER 1"/>
    <property type="match status" value="1"/>
</dbReference>
<proteinExistence type="predicted"/>
<feature type="region of interest" description="Disordered" evidence="3">
    <location>
        <begin position="1"/>
        <end position="23"/>
    </location>
</feature>
<dbReference type="RefSeq" id="XP_035828744.1">
    <property type="nucleotide sequence ID" value="XM_035972851.1"/>
</dbReference>
<sequence>MASAAAGGDVQTSALKKKSENAKKSELLREIHKLDVQIQALERERTTHIFSKRSDFRQDFACLDEEDAKMVEERKTEKIRLKQQLGKMSHMVKRFQRELKEVKPTPEFVEKLKSIMEEIEETINSFKEQQRSKYEEFMRSERTLLQEVQQLEYKFDSWSQLNKTDLSARTTSTKPIASARDVNKDLPPEVAAFDKFVHQSGGHRGGWDEYDHQTFLRYRNMYKGRIVFLDHLKPMLPTRTESEMREHESWYQEYSFLLENKKCAIKKWREKKEEEKEDALTQVQDELEKETKQMKNAGTEKVTSAEEKSEKLKQINAWKVQKELEKAMKEERKLKEELEKKKRQEEDRHRQMEVKKKVEEVKQQRQLEEEMLQMIEEERKKEEVERRKQISAREIGRFRNRFSWFFLTDVYQLHPDHRDMRQLDEKLLKEKELEEKKKEKERRLAALKNQVHVEAARDPNRLLKPTAGWKERLKDKSSGGGGQILHMPHRAVPGWRQGMM</sequence>
<reference evidence="5" key="1">
    <citation type="submission" date="2025-08" db="UniProtKB">
        <authorList>
            <consortium name="RefSeq"/>
        </authorList>
    </citation>
    <scope>IDENTIFICATION</scope>
</reference>
<dbReference type="Proteomes" id="UP000694888">
    <property type="component" value="Unplaced"/>
</dbReference>
<organism evidence="4 5">
    <name type="scientific">Aplysia californica</name>
    <name type="common">California sea hare</name>
    <dbReference type="NCBI Taxonomy" id="6500"/>
    <lineage>
        <taxon>Eukaryota</taxon>
        <taxon>Metazoa</taxon>
        <taxon>Spiralia</taxon>
        <taxon>Lophotrochozoa</taxon>
        <taxon>Mollusca</taxon>
        <taxon>Gastropoda</taxon>
        <taxon>Heterobranchia</taxon>
        <taxon>Euthyneura</taxon>
        <taxon>Tectipleura</taxon>
        <taxon>Aplysiida</taxon>
        <taxon>Aplysioidea</taxon>
        <taxon>Aplysiidae</taxon>
        <taxon>Aplysia</taxon>
    </lineage>
</organism>